<evidence type="ECO:0000313" key="2">
    <source>
        <dbReference type="Proteomes" id="UP000724584"/>
    </source>
</evidence>
<proteinExistence type="predicted"/>
<comment type="caution">
    <text evidence="1">The sequence shown here is derived from an EMBL/GenBank/DDBJ whole genome shotgun (WGS) entry which is preliminary data.</text>
</comment>
<name>A0ACB7NVX0_9PEZI</name>
<accession>A0ACB7NVX0</accession>
<protein>
    <submittedName>
        <fullName evidence="1">Uncharacterized protein</fullName>
    </submittedName>
</protein>
<sequence length="215" mass="22876">MAESKTAPVLNGDSPHSITLRHLLALPAVQDGVRAFSASSVGKISIRLTNSAYDLVGAPVLNLFNKPLAYVIPYAQRADEMGVEALSRVEEKYPVVKKPSAELLNDAKEAAREAAAVPTKHVTEVYNGACKRSGGKSSIAKARAVTETAAIVTMESYLFVVRGTLKLGSAFPITQSLNRALDQLEEILRRQTGGDAAGHDQAEPHNAAEPKTSTV</sequence>
<keyword evidence="2" id="KW-1185">Reference proteome</keyword>
<evidence type="ECO:0000313" key="1">
    <source>
        <dbReference type="EMBL" id="KAH6613431.1"/>
    </source>
</evidence>
<organism evidence="1 2">
    <name type="scientific">Chaetomium tenue</name>
    <dbReference type="NCBI Taxonomy" id="1854479"/>
    <lineage>
        <taxon>Eukaryota</taxon>
        <taxon>Fungi</taxon>
        <taxon>Dikarya</taxon>
        <taxon>Ascomycota</taxon>
        <taxon>Pezizomycotina</taxon>
        <taxon>Sordariomycetes</taxon>
        <taxon>Sordariomycetidae</taxon>
        <taxon>Sordariales</taxon>
        <taxon>Chaetomiaceae</taxon>
        <taxon>Chaetomium</taxon>
    </lineage>
</organism>
<reference evidence="1 2" key="1">
    <citation type="journal article" date="2021" name="Nat. Commun.">
        <title>Genetic determinants of endophytism in the Arabidopsis root mycobiome.</title>
        <authorList>
            <person name="Mesny F."/>
            <person name="Miyauchi S."/>
            <person name="Thiergart T."/>
            <person name="Pickel B."/>
            <person name="Atanasova L."/>
            <person name="Karlsson M."/>
            <person name="Huettel B."/>
            <person name="Barry K.W."/>
            <person name="Haridas S."/>
            <person name="Chen C."/>
            <person name="Bauer D."/>
            <person name="Andreopoulos W."/>
            <person name="Pangilinan J."/>
            <person name="LaButti K."/>
            <person name="Riley R."/>
            <person name="Lipzen A."/>
            <person name="Clum A."/>
            <person name="Drula E."/>
            <person name="Henrissat B."/>
            <person name="Kohler A."/>
            <person name="Grigoriev I.V."/>
            <person name="Martin F.M."/>
            <person name="Hacquard S."/>
        </authorList>
    </citation>
    <scope>NUCLEOTIDE SEQUENCE [LARGE SCALE GENOMIC DNA]</scope>
    <source>
        <strain evidence="1 2">MPI-SDFR-AT-0079</strain>
    </source>
</reference>
<dbReference type="Proteomes" id="UP000724584">
    <property type="component" value="Unassembled WGS sequence"/>
</dbReference>
<dbReference type="EMBL" id="JAGIZQ010000008">
    <property type="protein sequence ID" value="KAH6613431.1"/>
    <property type="molecule type" value="Genomic_DNA"/>
</dbReference>
<gene>
    <name evidence="1" type="ORF">F5144DRAFT_587641</name>
</gene>